<dbReference type="EMBL" id="GL883145">
    <property type="protein sequence ID" value="EGG00599.1"/>
    <property type="molecule type" value="Genomic_DNA"/>
</dbReference>
<accession>F4S3U9</accession>
<dbReference type="KEGG" id="mlr:MELLADRAFT_113193"/>
<gene>
    <name evidence="2" type="ORF">MELLADRAFT_111636</name>
    <name evidence="1" type="ORF">MELLADRAFT_113193</name>
</gene>
<sequence>MNQVDLHQFQIHQQTTEPSDLLNNSDSDQNTALFITSLLNGQQSRVRRGRDSNFIDNIDLGSDPHPLLLEAAAHHNTMTIAEALGLPNPYDNLPERQANDQSS</sequence>
<proteinExistence type="predicted"/>
<dbReference type="RefSeq" id="XP_007417893.1">
    <property type="nucleotide sequence ID" value="XM_007417831.1"/>
</dbReference>
<reference evidence="2" key="2">
    <citation type="submission" date="2011-04" db="EMBL/GenBank/DDBJ databases">
        <title>Obligate Biotrophy Features Unraveled by the Genomic Analysis of the Rust Fungi, Melampsora larici-populina and Puccinia graminis f. sp. tritici.</title>
        <authorList>
            <consortium name="US DOE Joint Genome Institute (JGI-PGF)"/>
            <person name="Duplessis S."/>
            <person name="Cuomo C."/>
            <person name="Lin Y.-C."/>
            <person name="Aerts A."/>
            <person name="Tisserant E."/>
            <person name="Veneault-Fourrey C."/>
            <person name="Joly D."/>
            <person name="Hacquard S."/>
            <person name="Amselem J."/>
            <person name="Cantarel B."/>
            <person name="Readman C."/>
            <person name="Coutinho P."/>
            <person name="Feau N."/>
            <person name="Field M."/>
            <person name="Frey P."/>
            <person name="Gelhaye E."/>
            <person name="Goldberg J."/>
            <person name="Grabherr M."/>
            <person name="Kodira C."/>
            <person name="Kohler A."/>
            <person name="Kues U."/>
            <person name="Lindquist E."/>
            <person name="Lucas S."/>
            <person name="Mago R."/>
            <person name="Mauceli E."/>
            <person name="Morin E."/>
            <person name="Murat C."/>
            <person name="Pangilinan J."/>
            <person name="Park R."/>
            <person name="Pearson M."/>
            <person name="Quesneville H."/>
            <person name="Rouhier N."/>
            <person name="Sakthikumar S."/>
            <person name="Salamov A."/>
            <person name="Schmutz J."/>
            <person name="Selles B."/>
            <person name="Shapiro H."/>
            <person name="Tangay P."/>
            <person name="Tuskan G."/>
            <person name="Henrissat B."/>
            <person name="Van de Peer Y."/>
            <person name="Rouze P."/>
            <person name="Schein J."/>
            <person name="Ellis J."/>
            <person name="Dodds P."/>
            <person name="Zhong S."/>
            <person name="Hamelin R."/>
            <person name="Grigoriev I."/>
            <person name="Szabo L."/>
            <person name="Martin F."/>
        </authorList>
    </citation>
    <scope>NUCLEOTIDE SEQUENCE</scope>
    <source>
        <strain evidence="2">98AG31</strain>
    </source>
</reference>
<dbReference type="EMBL" id="GL883168">
    <property type="protein sequence ID" value="EGF98860.1"/>
    <property type="molecule type" value="Genomic_DNA"/>
</dbReference>
<protein>
    <submittedName>
        <fullName evidence="2">Uncharacterized protein</fullName>
    </submittedName>
</protein>
<evidence type="ECO:0000313" key="1">
    <source>
        <dbReference type="EMBL" id="EGF98860.1"/>
    </source>
</evidence>
<dbReference type="RefSeq" id="XP_007416053.1">
    <property type="nucleotide sequence ID" value="XM_007415991.1"/>
</dbReference>
<dbReference type="VEuPathDB" id="FungiDB:MELLADRAFT_113193"/>
<organism evidence="3">
    <name type="scientific">Melampsora larici-populina (strain 98AG31 / pathotype 3-4-7)</name>
    <name type="common">Poplar leaf rust fungus</name>
    <dbReference type="NCBI Taxonomy" id="747676"/>
    <lineage>
        <taxon>Eukaryota</taxon>
        <taxon>Fungi</taxon>
        <taxon>Dikarya</taxon>
        <taxon>Basidiomycota</taxon>
        <taxon>Pucciniomycotina</taxon>
        <taxon>Pucciniomycetes</taxon>
        <taxon>Pucciniales</taxon>
        <taxon>Melampsoraceae</taxon>
        <taxon>Melampsora</taxon>
    </lineage>
</organism>
<evidence type="ECO:0000313" key="3">
    <source>
        <dbReference type="Proteomes" id="UP000001072"/>
    </source>
</evidence>
<dbReference type="GeneID" id="18924911"/>
<dbReference type="HOGENOM" id="CLU_2264334_0_0_1"/>
<dbReference type="Proteomes" id="UP000001072">
    <property type="component" value="Unassembled WGS sequence"/>
</dbReference>
<dbReference type="GeneID" id="18924448"/>
<dbReference type="VEuPathDB" id="FungiDB:MELLADRAFT_111636"/>
<keyword evidence="3" id="KW-1185">Reference proteome</keyword>
<dbReference type="KEGG" id="mlr:MELLADRAFT_111636"/>
<evidence type="ECO:0000313" key="2">
    <source>
        <dbReference type="EMBL" id="EGG00599.1"/>
    </source>
</evidence>
<reference evidence="3" key="1">
    <citation type="journal article" date="2011" name="Proc. Natl. Acad. Sci. U.S.A.">
        <title>Obligate biotrophy features unraveled by the genomic analysis of rust fungi.</title>
        <authorList>
            <person name="Duplessis S."/>
            <person name="Cuomo C.A."/>
            <person name="Lin Y.-C."/>
            <person name="Aerts A."/>
            <person name="Tisserant E."/>
            <person name="Veneault-Fourrey C."/>
            <person name="Joly D.L."/>
            <person name="Hacquard S."/>
            <person name="Amselem J."/>
            <person name="Cantarel B.L."/>
            <person name="Chiu R."/>
            <person name="Coutinho P.M."/>
            <person name="Feau N."/>
            <person name="Field M."/>
            <person name="Frey P."/>
            <person name="Gelhaye E."/>
            <person name="Goldberg J."/>
            <person name="Grabherr M.G."/>
            <person name="Kodira C.D."/>
            <person name="Kohler A."/>
            <person name="Kuees U."/>
            <person name="Lindquist E.A."/>
            <person name="Lucas S.M."/>
            <person name="Mago R."/>
            <person name="Mauceli E."/>
            <person name="Morin E."/>
            <person name="Murat C."/>
            <person name="Pangilinan J.L."/>
            <person name="Park R."/>
            <person name="Pearson M."/>
            <person name="Quesneville H."/>
            <person name="Rouhier N."/>
            <person name="Sakthikumar S."/>
            <person name="Salamov A.A."/>
            <person name="Schmutz J."/>
            <person name="Selles B."/>
            <person name="Shapiro H."/>
            <person name="Tanguay P."/>
            <person name="Tuskan G.A."/>
            <person name="Henrissat B."/>
            <person name="Van de Peer Y."/>
            <person name="Rouze P."/>
            <person name="Ellis J.G."/>
            <person name="Dodds P.N."/>
            <person name="Schein J.E."/>
            <person name="Zhong S."/>
            <person name="Hamelin R.C."/>
            <person name="Grigoriev I.V."/>
            <person name="Szabo L.J."/>
            <person name="Martin F."/>
        </authorList>
    </citation>
    <scope>NUCLEOTIDE SEQUENCE [LARGE SCALE GENOMIC DNA]</scope>
    <source>
        <strain evidence="3">98AG31 / pathotype 3-4-7</strain>
    </source>
</reference>
<name>F4S3U9_MELLP</name>
<dbReference type="AlphaFoldDB" id="F4S3U9"/>